<evidence type="ECO:0000313" key="3">
    <source>
        <dbReference type="Proteomes" id="UP000176244"/>
    </source>
</evidence>
<keyword evidence="1" id="KW-0472">Membrane</keyword>
<feature type="transmembrane region" description="Helical" evidence="1">
    <location>
        <begin position="12"/>
        <end position="30"/>
    </location>
</feature>
<dbReference type="InterPro" id="IPR003425">
    <property type="entry name" value="CCB3/YggT"/>
</dbReference>
<proteinExistence type="predicted"/>
<dbReference type="RefSeq" id="WP_070371202.1">
    <property type="nucleotide sequence ID" value="NZ_CABIIK010000056.1"/>
</dbReference>
<evidence type="ECO:0000313" key="2">
    <source>
        <dbReference type="EMBL" id="OFV70689.1"/>
    </source>
</evidence>
<feature type="transmembrane region" description="Helical" evidence="1">
    <location>
        <begin position="58"/>
        <end position="81"/>
    </location>
</feature>
<protein>
    <submittedName>
        <fullName evidence="2">YGGT family protein</fullName>
    </submittedName>
</protein>
<gene>
    <name evidence="2" type="ORF">ACWI_19020</name>
</gene>
<evidence type="ECO:0000256" key="1">
    <source>
        <dbReference type="SAM" id="Phobius"/>
    </source>
</evidence>
<sequence>MIQGILIQAGNLLFELITLLIFVNIIFSWVRPNPDNIFVKTIYGLTEPILSPLRRFTIIGPLDLSAFAAILLMQIVLFPLYKMVVMLIF</sequence>
<dbReference type="Pfam" id="PF02325">
    <property type="entry name" value="CCB3_YggT"/>
    <property type="match status" value="1"/>
</dbReference>
<accession>A0A1F2PH99</accession>
<dbReference type="OrthoDB" id="283553at2"/>
<dbReference type="EMBL" id="LKEU01000029">
    <property type="protein sequence ID" value="OFV70689.1"/>
    <property type="molecule type" value="Genomic_DNA"/>
</dbReference>
<dbReference type="STRING" id="52694.ACWI_19020"/>
<keyword evidence="1" id="KW-0812">Transmembrane</keyword>
<comment type="caution">
    <text evidence="2">The sequence shown here is derived from an EMBL/GenBank/DDBJ whole genome shotgun (WGS) entry which is preliminary data.</text>
</comment>
<dbReference type="Proteomes" id="UP000176244">
    <property type="component" value="Unassembled WGS sequence"/>
</dbReference>
<keyword evidence="1" id="KW-1133">Transmembrane helix</keyword>
<reference evidence="2 3" key="1">
    <citation type="submission" date="2015-09" db="EMBL/GenBank/DDBJ databases">
        <title>Genome sequence of Acetobacterium wieringae DSM 1911.</title>
        <authorList>
            <person name="Poehlein A."/>
            <person name="Bengelsdorf F.R."/>
            <person name="Schiel-Bengelsdorf B."/>
            <person name="Duerre P."/>
            <person name="Daniel R."/>
        </authorList>
    </citation>
    <scope>NUCLEOTIDE SEQUENCE [LARGE SCALE GENOMIC DNA]</scope>
    <source>
        <strain evidence="2 3">DSM 1911</strain>
    </source>
</reference>
<organism evidence="2 3">
    <name type="scientific">Acetobacterium wieringae</name>
    <dbReference type="NCBI Taxonomy" id="52694"/>
    <lineage>
        <taxon>Bacteria</taxon>
        <taxon>Bacillati</taxon>
        <taxon>Bacillota</taxon>
        <taxon>Clostridia</taxon>
        <taxon>Eubacteriales</taxon>
        <taxon>Eubacteriaceae</taxon>
        <taxon>Acetobacterium</taxon>
    </lineage>
</organism>
<dbReference type="AlphaFoldDB" id="A0A1F2PH99"/>
<name>A0A1F2PH99_9FIRM</name>
<dbReference type="GO" id="GO:0016020">
    <property type="term" value="C:membrane"/>
    <property type="evidence" value="ECO:0007669"/>
    <property type="project" value="InterPro"/>
</dbReference>